<feature type="region of interest" description="Disordered" evidence="1">
    <location>
        <begin position="1"/>
        <end position="66"/>
    </location>
</feature>
<evidence type="ECO:0000256" key="1">
    <source>
        <dbReference type="SAM" id="MobiDB-lite"/>
    </source>
</evidence>
<dbReference type="Proteomes" id="UP000481153">
    <property type="component" value="Unassembled WGS sequence"/>
</dbReference>
<dbReference type="VEuPathDB" id="FungiDB:AeMF1_021463"/>
<comment type="caution">
    <text evidence="2">The sequence shown here is derived from an EMBL/GenBank/DDBJ whole genome shotgun (WGS) entry which is preliminary data.</text>
</comment>
<evidence type="ECO:0000313" key="3">
    <source>
        <dbReference type="Proteomes" id="UP000481153"/>
    </source>
</evidence>
<sequence length="216" mass="24445">MLAPSEVEKAQNEVRERLQKLRHLMGKMCSSTEIPKTKKTNSTSVQRPASNQSSSADPIEQKNSIEFFNDKIQQRPKTCEMGTDPLDDIPIRPQTSAGLKREGEIQTIASPPKLNIKHQSTDVNIMIMDDSPTFKTTDAPIDFGGQMKIHLLSEIKSEEIALEISTTTMPTEPPRVESWRQAEQRHRPTEKERTGFRLFRIPESAKRFMHSATSAT</sequence>
<dbReference type="EMBL" id="VJMJ01000273">
    <property type="protein sequence ID" value="KAF0724341.1"/>
    <property type="molecule type" value="Genomic_DNA"/>
</dbReference>
<evidence type="ECO:0000313" key="2">
    <source>
        <dbReference type="EMBL" id="KAF0724341.1"/>
    </source>
</evidence>
<keyword evidence="3" id="KW-1185">Reference proteome</keyword>
<name>A0A6G0WDE3_9STRA</name>
<feature type="compositionally biased region" description="Basic and acidic residues" evidence="1">
    <location>
        <begin position="174"/>
        <end position="195"/>
    </location>
</feature>
<reference evidence="2 3" key="1">
    <citation type="submission" date="2019-07" db="EMBL/GenBank/DDBJ databases">
        <title>Genomics analysis of Aphanomyces spp. identifies a new class of oomycete effector associated with host adaptation.</title>
        <authorList>
            <person name="Gaulin E."/>
        </authorList>
    </citation>
    <scope>NUCLEOTIDE SEQUENCE [LARGE SCALE GENOMIC DNA]</scope>
    <source>
        <strain evidence="2 3">ATCC 201684</strain>
    </source>
</reference>
<proteinExistence type="predicted"/>
<accession>A0A6G0WDE3</accession>
<feature type="compositionally biased region" description="Basic and acidic residues" evidence="1">
    <location>
        <begin position="1"/>
        <end position="19"/>
    </location>
</feature>
<dbReference type="AlphaFoldDB" id="A0A6G0WDE3"/>
<protein>
    <submittedName>
        <fullName evidence="2">Uncharacterized protein</fullName>
    </submittedName>
</protein>
<feature type="compositionally biased region" description="Polar residues" evidence="1">
    <location>
        <begin position="29"/>
        <end position="66"/>
    </location>
</feature>
<organism evidence="2 3">
    <name type="scientific">Aphanomyces euteiches</name>
    <dbReference type="NCBI Taxonomy" id="100861"/>
    <lineage>
        <taxon>Eukaryota</taxon>
        <taxon>Sar</taxon>
        <taxon>Stramenopiles</taxon>
        <taxon>Oomycota</taxon>
        <taxon>Saprolegniomycetes</taxon>
        <taxon>Saprolegniales</taxon>
        <taxon>Verrucalvaceae</taxon>
        <taxon>Aphanomyces</taxon>
    </lineage>
</organism>
<gene>
    <name evidence="2" type="ORF">Ae201684_017003</name>
</gene>
<feature type="region of interest" description="Disordered" evidence="1">
    <location>
        <begin position="168"/>
        <end position="197"/>
    </location>
</feature>